<dbReference type="InterPro" id="IPR047343">
    <property type="entry name" value="RUSC1_2"/>
</dbReference>
<dbReference type="PANTHER" id="PTHR15591">
    <property type="entry name" value="RUN AND SH3 DOMAIN CONTAINING"/>
    <property type="match status" value="1"/>
</dbReference>
<dbReference type="Gene3D" id="1.20.58.900">
    <property type="match status" value="1"/>
</dbReference>
<dbReference type="Ensembl" id="ENSPTXT00000013737.1">
    <property type="protein sequence ID" value="ENSPTXP00000013321.1"/>
    <property type="gene ID" value="ENSPTXG00000009302.1"/>
</dbReference>
<keyword evidence="2" id="KW-1185">Reference proteome</keyword>
<dbReference type="InterPro" id="IPR037213">
    <property type="entry name" value="Run_dom_sf"/>
</dbReference>
<reference evidence="1" key="2">
    <citation type="submission" date="2025-09" db="UniProtKB">
        <authorList>
            <consortium name="Ensembl"/>
        </authorList>
    </citation>
    <scope>IDENTIFICATION</scope>
</reference>
<evidence type="ECO:0000313" key="2">
    <source>
        <dbReference type="Proteomes" id="UP000472273"/>
    </source>
</evidence>
<dbReference type="GO" id="GO:0031410">
    <property type="term" value="C:cytoplasmic vesicle"/>
    <property type="evidence" value="ECO:0007669"/>
    <property type="project" value="TreeGrafter"/>
</dbReference>
<sequence length="191" mass="20577">FLRSPLSPPPFFPFFSFLVRHSQSFAGVSLQGCPGRTGDAVSTQLRQQKKALLVAVSASVDKIVAHFSAARNLVQKAQLGDSQLTPNVGDLILNTLCPALHALVGDGLKPFQKDVITGHRPSSPWSVIEASARPGRWGMGGLSEWGGRRGGSGKRSEKEAILWGLWCVCVCVCDTKREREGEGGCSFDVDR</sequence>
<accession>A0A670YX84</accession>
<organism evidence="1 2">
    <name type="scientific">Pseudonaja textilis</name>
    <name type="common">Eastern brown snake</name>
    <dbReference type="NCBI Taxonomy" id="8673"/>
    <lineage>
        <taxon>Eukaryota</taxon>
        <taxon>Metazoa</taxon>
        <taxon>Chordata</taxon>
        <taxon>Craniata</taxon>
        <taxon>Vertebrata</taxon>
        <taxon>Euteleostomi</taxon>
        <taxon>Lepidosauria</taxon>
        <taxon>Squamata</taxon>
        <taxon>Bifurcata</taxon>
        <taxon>Unidentata</taxon>
        <taxon>Episquamata</taxon>
        <taxon>Toxicofera</taxon>
        <taxon>Serpentes</taxon>
        <taxon>Colubroidea</taxon>
        <taxon>Elapidae</taxon>
        <taxon>Hydrophiinae</taxon>
        <taxon>Pseudonaja</taxon>
    </lineage>
</organism>
<dbReference type="PANTHER" id="PTHR15591:SF11">
    <property type="entry name" value="AP-4 COMPLEX ACCESSORY SUBUNIT RUSC1"/>
    <property type="match status" value="1"/>
</dbReference>
<evidence type="ECO:0008006" key="3">
    <source>
        <dbReference type="Google" id="ProtNLM"/>
    </source>
</evidence>
<dbReference type="AlphaFoldDB" id="A0A670YX84"/>
<protein>
    <recommendedName>
        <fullName evidence="3">RUN domain-containing protein</fullName>
    </recommendedName>
</protein>
<name>A0A670YX84_PSETE</name>
<reference evidence="1" key="1">
    <citation type="submission" date="2025-08" db="UniProtKB">
        <authorList>
            <consortium name="Ensembl"/>
        </authorList>
    </citation>
    <scope>IDENTIFICATION</scope>
</reference>
<dbReference type="Proteomes" id="UP000472273">
    <property type="component" value="Unplaced"/>
</dbReference>
<proteinExistence type="predicted"/>
<evidence type="ECO:0000313" key="1">
    <source>
        <dbReference type="Ensembl" id="ENSPTXP00000013321.1"/>
    </source>
</evidence>
<dbReference type="GeneTree" id="ENSGT00900000141033"/>